<dbReference type="EMBL" id="JAXQNO010000004">
    <property type="protein sequence ID" value="KAK4798908.1"/>
    <property type="molecule type" value="Genomic_DNA"/>
</dbReference>
<gene>
    <name evidence="2" type="ORF">SAY86_024273</name>
</gene>
<keyword evidence="3" id="KW-1185">Reference proteome</keyword>
<sequence>MAAVSYAAPSCSFSYPSTSAWRPMSFRYSLSNPSSSPEESSHKPPVRVSASTSTKARFFARRKESITVKQLERPLSEYMSLPASQYSVLDAERIERVDDNTFRCYVYRIKFFTFEVCPVLLVRVEEQPNGCCIRLLSCKFEGSPIVAAQNDKFDASMLNNISCASNEGNSSLQYLTSETSIEVSIDVPLTFRAIPVRAIETTGARVLDQVLKMMLPRFMAQVTTIFSRSYIHAFNTHCKYAKFHFFFSSSQSYMAFIVPLLIPFILLLWVLFTWAARE</sequence>
<organism evidence="2 3">
    <name type="scientific">Trapa natans</name>
    <name type="common">Water chestnut</name>
    <dbReference type="NCBI Taxonomy" id="22666"/>
    <lineage>
        <taxon>Eukaryota</taxon>
        <taxon>Viridiplantae</taxon>
        <taxon>Streptophyta</taxon>
        <taxon>Embryophyta</taxon>
        <taxon>Tracheophyta</taxon>
        <taxon>Spermatophyta</taxon>
        <taxon>Magnoliopsida</taxon>
        <taxon>eudicotyledons</taxon>
        <taxon>Gunneridae</taxon>
        <taxon>Pentapetalae</taxon>
        <taxon>rosids</taxon>
        <taxon>malvids</taxon>
        <taxon>Myrtales</taxon>
        <taxon>Lythraceae</taxon>
        <taxon>Trapa</taxon>
    </lineage>
</organism>
<dbReference type="AlphaFoldDB" id="A0AAN7MU43"/>
<feature type="transmembrane region" description="Helical" evidence="1">
    <location>
        <begin position="253"/>
        <end position="276"/>
    </location>
</feature>
<dbReference type="PANTHER" id="PTHR34131:SF3">
    <property type="entry name" value="(RAP ANNOTATION RELEASE2) GALACTOSE-BINDING LIKE DOMAIN CONTAINING PROTEIN"/>
    <property type="match status" value="1"/>
</dbReference>
<proteinExistence type="predicted"/>
<evidence type="ECO:0000313" key="3">
    <source>
        <dbReference type="Proteomes" id="UP001346149"/>
    </source>
</evidence>
<keyword evidence="1" id="KW-0472">Membrane</keyword>
<keyword evidence="1" id="KW-1133">Transmembrane helix</keyword>
<evidence type="ECO:0000313" key="2">
    <source>
        <dbReference type="EMBL" id="KAK4798908.1"/>
    </source>
</evidence>
<evidence type="ECO:0000256" key="1">
    <source>
        <dbReference type="SAM" id="Phobius"/>
    </source>
</evidence>
<dbReference type="InterPro" id="IPR018971">
    <property type="entry name" value="DUF1997"/>
</dbReference>
<dbReference type="Proteomes" id="UP001346149">
    <property type="component" value="Unassembled WGS sequence"/>
</dbReference>
<dbReference type="PANTHER" id="PTHR34131">
    <property type="entry name" value="(RAP ANNOTATION RELEASE2) GALACTOSE-BINDING LIKE DOMAIN CONTAINING PROTEIN"/>
    <property type="match status" value="1"/>
</dbReference>
<reference evidence="2 3" key="1">
    <citation type="journal article" date="2023" name="Hortic Res">
        <title>Pangenome of water caltrop reveals structural variations and asymmetric subgenome divergence after allopolyploidization.</title>
        <authorList>
            <person name="Zhang X."/>
            <person name="Chen Y."/>
            <person name="Wang L."/>
            <person name="Yuan Y."/>
            <person name="Fang M."/>
            <person name="Shi L."/>
            <person name="Lu R."/>
            <person name="Comes H.P."/>
            <person name="Ma Y."/>
            <person name="Chen Y."/>
            <person name="Huang G."/>
            <person name="Zhou Y."/>
            <person name="Zheng Z."/>
            <person name="Qiu Y."/>
        </authorList>
    </citation>
    <scope>NUCLEOTIDE SEQUENCE [LARGE SCALE GENOMIC DNA]</scope>
    <source>
        <strain evidence="2">F231</strain>
    </source>
</reference>
<protein>
    <submittedName>
        <fullName evidence="2">Uncharacterized protein</fullName>
    </submittedName>
</protein>
<dbReference type="Pfam" id="PF09366">
    <property type="entry name" value="DUF1997"/>
    <property type="match status" value="1"/>
</dbReference>
<keyword evidence="1" id="KW-0812">Transmembrane</keyword>
<accession>A0AAN7MU43</accession>
<comment type="caution">
    <text evidence="2">The sequence shown here is derived from an EMBL/GenBank/DDBJ whole genome shotgun (WGS) entry which is preliminary data.</text>
</comment>
<name>A0AAN7MU43_TRANT</name>